<feature type="transmembrane region" description="Helical" evidence="1">
    <location>
        <begin position="200"/>
        <end position="217"/>
    </location>
</feature>
<evidence type="ECO:0000313" key="3">
    <source>
        <dbReference type="Proteomes" id="UP000613580"/>
    </source>
</evidence>
<reference evidence="2" key="1">
    <citation type="submission" date="2020-05" db="EMBL/GenBank/DDBJ databases">
        <title>Mycena genomes resolve the evolution of fungal bioluminescence.</title>
        <authorList>
            <person name="Tsai I.J."/>
        </authorList>
    </citation>
    <scope>NUCLEOTIDE SEQUENCE</scope>
    <source>
        <strain evidence="2">110903Hualien_Pintung</strain>
    </source>
</reference>
<evidence type="ECO:0000313" key="2">
    <source>
        <dbReference type="EMBL" id="KAF7322394.1"/>
    </source>
</evidence>
<protein>
    <submittedName>
        <fullName evidence="2">Uncharacterized protein</fullName>
    </submittedName>
</protein>
<keyword evidence="1" id="KW-0472">Membrane</keyword>
<sequence length="422" mass="47472">MQLHIINEQTIFNGAAYRAEHKWLKATACRGPSYRKCGRSYETLGNLETLLELQVPPELNHTETEVLWMYAPYMHIKKGVGPQDYIPVTWANCTEAPVPDFVNVTLNVAFAGRSPGKSAAANAMSFNVFIHNGSDCVVMKQQRVFELWNGVLGHRFHDDAHPRRGFFLMLIVAIGFSARFILALPYWWSRITTTGISRSGAMLVSTSYLLKAGIHLYKAYPDLLGRRGGALVEACIAVSLPLIMLRAINRIDVEWNRRFPTFSRSPATHQERRSERIDNEVSWRAKLVLVLAGTLVYYFGRVWEIEVVAGFSSIECPPNTMRPMEEVFVLVLASALATIGQISQILLNHRMKTYAGSYRVAALVIAAGCIAHVLERVPAVVGRQEFREPLMLGWSLWALLQVFQAWQALSLPPVKVVEDDED</sequence>
<dbReference type="OrthoDB" id="2548253at2759"/>
<comment type="caution">
    <text evidence="2">The sequence shown here is derived from an EMBL/GenBank/DDBJ whole genome shotgun (WGS) entry which is preliminary data.</text>
</comment>
<dbReference type="AlphaFoldDB" id="A0A8H6WKV4"/>
<proteinExistence type="predicted"/>
<dbReference type="EMBL" id="JACAZE010000001">
    <property type="protein sequence ID" value="KAF7322394.1"/>
    <property type="molecule type" value="Genomic_DNA"/>
</dbReference>
<evidence type="ECO:0000256" key="1">
    <source>
        <dbReference type="SAM" id="Phobius"/>
    </source>
</evidence>
<accession>A0A8H6WKV4</accession>
<feature type="transmembrane region" description="Helical" evidence="1">
    <location>
        <begin position="327"/>
        <end position="347"/>
    </location>
</feature>
<keyword evidence="1" id="KW-1133">Transmembrane helix</keyword>
<dbReference type="Proteomes" id="UP000613580">
    <property type="component" value="Unassembled WGS sequence"/>
</dbReference>
<keyword evidence="3" id="KW-1185">Reference proteome</keyword>
<feature type="transmembrane region" description="Helical" evidence="1">
    <location>
        <begin position="281"/>
        <end position="300"/>
    </location>
</feature>
<name>A0A8H6WKV4_MYCCL</name>
<gene>
    <name evidence="2" type="ORF">HMN09_00017300</name>
</gene>
<feature type="transmembrane region" description="Helical" evidence="1">
    <location>
        <begin position="166"/>
        <end position="188"/>
    </location>
</feature>
<organism evidence="2 3">
    <name type="scientific">Mycena chlorophos</name>
    <name type="common">Agaric fungus</name>
    <name type="synonym">Agaricus chlorophos</name>
    <dbReference type="NCBI Taxonomy" id="658473"/>
    <lineage>
        <taxon>Eukaryota</taxon>
        <taxon>Fungi</taxon>
        <taxon>Dikarya</taxon>
        <taxon>Basidiomycota</taxon>
        <taxon>Agaricomycotina</taxon>
        <taxon>Agaricomycetes</taxon>
        <taxon>Agaricomycetidae</taxon>
        <taxon>Agaricales</taxon>
        <taxon>Marasmiineae</taxon>
        <taxon>Mycenaceae</taxon>
        <taxon>Mycena</taxon>
    </lineage>
</organism>
<keyword evidence="1" id="KW-0812">Transmembrane</keyword>
<feature type="transmembrane region" description="Helical" evidence="1">
    <location>
        <begin position="229"/>
        <end position="248"/>
    </location>
</feature>